<dbReference type="AlphaFoldDB" id="A0A271LK50"/>
<evidence type="ECO:0000313" key="1">
    <source>
        <dbReference type="EMBL" id="PAQ07706.1"/>
    </source>
</evidence>
<gene>
    <name evidence="1" type="ORF">CIT26_20640</name>
</gene>
<protein>
    <submittedName>
        <fullName evidence="1">Uncharacterized protein</fullName>
    </submittedName>
</protein>
<comment type="caution">
    <text evidence="1">The sequence shown here is derived from an EMBL/GenBank/DDBJ whole genome shotgun (WGS) entry which is preliminary data.</text>
</comment>
<reference evidence="1 2" key="1">
    <citation type="submission" date="2017-08" db="EMBL/GenBank/DDBJ databases">
        <title>Mesorhizobium wenxinae sp. nov., a novel rhizobial species isolated from root nodules of chickpea (Cicer arietinum L.).</title>
        <authorList>
            <person name="Zhang J."/>
        </authorList>
    </citation>
    <scope>NUCLEOTIDE SEQUENCE [LARGE SCALE GENOMIC DNA]</scope>
    <source>
        <strain evidence="1 2">SDW018</strain>
    </source>
</reference>
<accession>A0A271LK50</accession>
<organism evidence="1 2">
    <name type="scientific">Mesorhizobium temperatum</name>
    <dbReference type="NCBI Taxonomy" id="241416"/>
    <lineage>
        <taxon>Bacteria</taxon>
        <taxon>Pseudomonadati</taxon>
        <taxon>Pseudomonadota</taxon>
        <taxon>Alphaproteobacteria</taxon>
        <taxon>Hyphomicrobiales</taxon>
        <taxon>Phyllobacteriaceae</taxon>
        <taxon>Mesorhizobium</taxon>
    </lineage>
</organism>
<name>A0A271LK50_9HYPH</name>
<proteinExistence type="predicted"/>
<dbReference type="EMBL" id="NPKJ01000057">
    <property type="protein sequence ID" value="PAQ07706.1"/>
    <property type="molecule type" value="Genomic_DNA"/>
</dbReference>
<sequence>MAAHYGFAPSDFEREFRTGSEWFRITGIDPKRPRYPIFAERQAPLDRFSVGPPTWACLVAALA</sequence>
<dbReference type="Proteomes" id="UP000216442">
    <property type="component" value="Unassembled WGS sequence"/>
</dbReference>
<evidence type="ECO:0000313" key="2">
    <source>
        <dbReference type="Proteomes" id="UP000216442"/>
    </source>
</evidence>
<keyword evidence="2" id="KW-1185">Reference proteome</keyword>